<keyword evidence="2" id="KW-1185">Reference proteome</keyword>
<protein>
    <submittedName>
        <fullName evidence="1">Ankyrin repeat-containing protein</fullName>
    </submittedName>
</protein>
<gene>
    <name evidence="1" type="ORF">RVIR1_09640</name>
</gene>
<accession>A0A2Z5V4T2</accession>
<name>A0A2Z5V4T2_9COXI</name>
<evidence type="ECO:0000313" key="2">
    <source>
        <dbReference type="Proteomes" id="UP000282483"/>
    </source>
</evidence>
<evidence type="ECO:0000313" key="1">
    <source>
        <dbReference type="EMBL" id="BBB15442.1"/>
    </source>
</evidence>
<sequence length="55" mass="6139">MKKGNKYKIIAKFEEIDYNLPPLSGRIAQSVEQKTENLCVGGSIPPSATRKFNDL</sequence>
<dbReference type="EMBL" id="AP018005">
    <property type="protein sequence ID" value="BBB15442.1"/>
    <property type="molecule type" value="Genomic_DNA"/>
</dbReference>
<dbReference type="KEGG" id="rvi:RVIR1_09640"/>
<dbReference type="AntiFam" id="ANF00010">
    <property type="entry name" value="tRNA translation"/>
</dbReference>
<organism evidence="1 2">
    <name type="scientific">Candidatus Rickettsiella viridis</name>
    <dbReference type="NCBI Taxonomy" id="676208"/>
    <lineage>
        <taxon>Bacteria</taxon>
        <taxon>Pseudomonadati</taxon>
        <taxon>Pseudomonadota</taxon>
        <taxon>Gammaproteobacteria</taxon>
        <taxon>Legionellales</taxon>
        <taxon>Coxiellaceae</taxon>
        <taxon>Rickettsiella</taxon>
    </lineage>
</organism>
<dbReference type="Proteomes" id="UP000282483">
    <property type="component" value="Chromosome"/>
</dbReference>
<proteinExistence type="predicted"/>
<reference evidence="1 2" key="1">
    <citation type="submission" date="2017-03" db="EMBL/GenBank/DDBJ databases">
        <title>The genome sequence of Candidatus Rickettsiella viridis.</title>
        <authorList>
            <person name="Nikoh N."/>
            <person name="Tsuchida T."/>
            <person name="Yamaguchi K."/>
            <person name="Maeda T."/>
            <person name="Shigenobu S."/>
            <person name="Fukatsu T."/>
        </authorList>
    </citation>
    <scope>NUCLEOTIDE SEQUENCE [LARGE SCALE GENOMIC DNA]</scope>
    <source>
        <strain evidence="1 2">Ap-RA04</strain>
    </source>
</reference>
<dbReference type="AlphaFoldDB" id="A0A2Z5V4T2"/>